<name>A0A9W7DPI4_9STRA</name>
<sequence>MNAASRLMKFDSIQKLCVVGGVVGAMSWAGVAPRTLGRELYRKQFKKNLELVAFTTILPLFTFALTFDSSATNINDLISTFYSAFVFVFPAVFSLEIVAATVCRLMTFVAWEPSIFSLTPRIPTIVLPWVLREQGYHPKRITLFVADFFTSCVACPIIEEAGKLVLVNLCLSLPRNFARDKKGRKVKVRSSGQGMQVTNVNPYVVSMLVASWGVKFTDSLRRVLLYSKPSSLHPAWYAFARGCFPVQELCGTLTALQWARRDVLGVEMGLVGLLGPAVFIHGMANFRGMKPVFKWNSAKPWSEMQLPVPDGAAGAGAVEEGVMNAKGLNKSFAKLLWLTILLRVTGYCVKNYYMINRQARRRTQRNEDAFAAELSMGKMLKKDKKDKKKD</sequence>
<evidence type="ECO:0000256" key="1">
    <source>
        <dbReference type="SAM" id="Phobius"/>
    </source>
</evidence>
<accession>A0A9W7DPI4</accession>
<evidence type="ECO:0008006" key="4">
    <source>
        <dbReference type="Google" id="ProtNLM"/>
    </source>
</evidence>
<dbReference type="OrthoDB" id="46743at2759"/>
<keyword evidence="1" id="KW-0472">Membrane</keyword>
<keyword evidence="3" id="KW-1185">Reference proteome</keyword>
<reference evidence="2" key="1">
    <citation type="submission" date="2022-07" db="EMBL/GenBank/DDBJ databases">
        <title>Genome analysis of Parmales, a sister group of diatoms, reveals the evolutionary specialization of diatoms from phago-mixotrophs to photoautotrophs.</title>
        <authorList>
            <person name="Ban H."/>
            <person name="Sato S."/>
            <person name="Yoshikawa S."/>
            <person name="Kazumasa Y."/>
            <person name="Nakamura Y."/>
            <person name="Ichinomiya M."/>
            <person name="Saitoh K."/>
            <person name="Sato N."/>
            <person name="Blanc-Mathieu R."/>
            <person name="Endo H."/>
            <person name="Kuwata A."/>
            <person name="Ogata H."/>
        </authorList>
    </citation>
    <scope>NUCLEOTIDE SEQUENCE</scope>
</reference>
<keyword evidence="1" id="KW-0812">Transmembrane</keyword>
<gene>
    <name evidence="2" type="ORF">TrRE_jg3412</name>
</gene>
<keyword evidence="1" id="KW-1133">Transmembrane helix</keyword>
<dbReference type="AlphaFoldDB" id="A0A9W7DPI4"/>
<proteinExistence type="predicted"/>
<evidence type="ECO:0000313" key="2">
    <source>
        <dbReference type="EMBL" id="GMH51334.1"/>
    </source>
</evidence>
<feature type="transmembrane region" description="Helical" evidence="1">
    <location>
        <begin position="263"/>
        <end position="284"/>
    </location>
</feature>
<organism evidence="2 3">
    <name type="scientific">Triparma retinervis</name>
    <dbReference type="NCBI Taxonomy" id="2557542"/>
    <lineage>
        <taxon>Eukaryota</taxon>
        <taxon>Sar</taxon>
        <taxon>Stramenopiles</taxon>
        <taxon>Ochrophyta</taxon>
        <taxon>Bolidophyceae</taxon>
        <taxon>Parmales</taxon>
        <taxon>Triparmaceae</taxon>
        <taxon>Triparma</taxon>
    </lineage>
</organism>
<dbReference type="EMBL" id="BRXZ01001975">
    <property type="protein sequence ID" value="GMH51334.1"/>
    <property type="molecule type" value="Genomic_DNA"/>
</dbReference>
<protein>
    <recommendedName>
        <fullName evidence="4">Transmembrane protein</fullName>
    </recommendedName>
</protein>
<feature type="transmembrane region" description="Helical" evidence="1">
    <location>
        <begin position="87"/>
        <end position="111"/>
    </location>
</feature>
<dbReference type="Proteomes" id="UP001165082">
    <property type="component" value="Unassembled WGS sequence"/>
</dbReference>
<evidence type="ECO:0000313" key="3">
    <source>
        <dbReference type="Proteomes" id="UP001165082"/>
    </source>
</evidence>
<feature type="transmembrane region" description="Helical" evidence="1">
    <location>
        <begin position="335"/>
        <end position="355"/>
    </location>
</feature>
<feature type="transmembrane region" description="Helical" evidence="1">
    <location>
        <begin position="51"/>
        <end position="67"/>
    </location>
</feature>
<comment type="caution">
    <text evidence="2">The sequence shown here is derived from an EMBL/GenBank/DDBJ whole genome shotgun (WGS) entry which is preliminary data.</text>
</comment>